<dbReference type="PROSITE" id="PS50943">
    <property type="entry name" value="HTH_CROC1"/>
    <property type="match status" value="1"/>
</dbReference>
<proteinExistence type="predicted"/>
<name>A0A9D1JNI4_9BACT</name>
<feature type="domain" description="HTH cro/C1-type" evidence="1">
    <location>
        <begin position="14"/>
        <end position="69"/>
    </location>
</feature>
<dbReference type="InterPro" id="IPR010982">
    <property type="entry name" value="Lambda_DNA-bd_dom_sf"/>
</dbReference>
<dbReference type="GO" id="GO:0003677">
    <property type="term" value="F:DNA binding"/>
    <property type="evidence" value="ECO:0007669"/>
    <property type="project" value="InterPro"/>
</dbReference>
<evidence type="ECO:0000313" key="3">
    <source>
        <dbReference type="Proteomes" id="UP000823928"/>
    </source>
</evidence>
<evidence type="ECO:0000259" key="1">
    <source>
        <dbReference type="PROSITE" id="PS50943"/>
    </source>
</evidence>
<organism evidence="2 3">
    <name type="scientific">Candidatus Scatousia excrementigallinarum</name>
    <dbReference type="NCBI Taxonomy" id="2840935"/>
    <lineage>
        <taxon>Bacteria</taxon>
        <taxon>Candidatus Scatousia</taxon>
    </lineage>
</organism>
<reference evidence="2" key="2">
    <citation type="journal article" date="2021" name="PeerJ">
        <title>Extensive microbial diversity within the chicken gut microbiome revealed by metagenomics and culture.</title>
        <authorList>
            <person name="Gilroy R."/>
            <person name="Ravi A."/>
            <person name="Getino M."/>
            <person name="Pursley I."/>
            <person name="Horton D.L."/>
            <person name="Alikhan N.F."/>
            <person name="Baker D."/>
            <person name="Gharbi K."/>
            <person name="Hall N."/>
            <person name="Watson M."/>
            <person name="Adriaenssens E.M."/>
            <person name="Foster-Nyarko E."/>
            <person name="Jarju S."/>
            <person name="Secka A."/>
            <person name="Antonio M."/>
            <person name="Oren A."/>
            <person name="Chaudhuri R.R."/>
            <person name="La Ragione R."/>
            <person name="Hildebrand F."/>
            <person name="Pallen M.J."/>
        </authorList>
    </citation>
    <scope>NUCLEOTIDE SEQUENCE</scope>
    <source>
        <strain evidence="2">6276</strain>
    </source>
</reference>
<dbReference type="SMART" id="SM00530">
    <property type="entry name" value="HTH_XRE"/>
    <property type="match status" value="1"/>
</dbReference>
<dbReference type="Proteomes" id="UP000823928">
    <property type="component" value="Unassembled WGS sequence"/>
</dbReference>
<dbReference type="SUPFAM" id="SSF47413">
    <property type="entry name" value="lambda repressor-like DNA-binding domains"/>
    <property type="match status" value="1"/>
</dbReference>
<dbReference type="AlphaFoldDB" id="A0A9D1JNI4"/>
<comment type="caution">
    <text evidence="2">The sequence shown here is derived from an EMBL/GenBank/DDBJ whole genome shotgun (WGS) entry which is preliminary data.</text>
</comment>
<dbReference type="InterPro" id="IPR001387">
    <property type="entry name" value="Cro/C1-type_HTH"/>
</dbReference>
<dbReference type="Pfam" id="PF01381">
    <property type="entry name" value="HTH_3"/>
    <property type="match status" value="1"/>
</dbReference>
<gene>
    <name evidence="2" type="ORF">IAC10_10190</name>
</gene>
<sequence length="73" mass="8539">MRNEKILKAIGNNLRAERNRLGWSQDELAEKACLERQHISKIERGLIDMRVSATLVPILKALNLEFEKLYKFD</sequence>
<accession>A0A9D1JNI4</accession>
<protein>
    <submittedName>
        <fullName evidence="2">Helix-turn-helix transcriptional regulator</fullName>
    </submittedName>
</protein>
<dbReference type="EMBL" id="DVIU01000203">
    <property type="protein sequence ID" value="HIS36978.1"/>
    <property type="molecule type" value="Genomic_DNA"/>
</dbReference>
<dbReference type="Gene3D" id="1.10.260.40">
    <property type="entry name" value="lambda repressor-like DNA-binding domains"/>
    <property type="match status" value="1"/>
</dbReference>
<dbReference type="CDD" id="cd00093">
    <property type="entry name" value="HTH_XRE"/>
    <property type="match status" value="1"/>
</dbReference>
<reference evidence="2" key="1">
    <citation type="submission" date="2020-10" db="EMBL/GenBank/DDBJ databases">
        <authorList>
            <person name="Gilroy R."/>
        </authorList>
    </citation>
    <scope>NUCLEOTIDE SEQUENCE</scope>
    <source>
        <strain evidence="2">6276</strain>
    </source>
</reference>
<evidence type="ECO:0000313" key="2">
    <source>
        <dbReference type="EMBL" id="HIS36978.1"/>
    </source>
</evidence>